<gene>
    <name evidence="1" type="ORF">BN946_scf184817.g34</name>
</gene>
<keyword evidence="2" id="KW-1185">Reference proteome</keyword>
<accession>A0A060SB12</accession>
<sequence length="646" mass="72336">MSEDVQFRLIERKLLQNPKAVLAGARKGSQMDIMVLSNTWTTPPGNVSAEEAMDVFLTHLQEDRVPTNIADKFVHEANLAFASMLGLSKIGPFLSEDGPLVQRLVDAWPGIYKWSVFLFSTRIEGLERTNTRRRATLDILSAFWYTIEHLDVVREAMVKTPATIEIATRLWLEEDGGPIPTKMDSPAGTCVLGNMLKFADKEALNRVLRVSGGKTDELAKLAIARLQRALKGPAYNPVHITIYMDFINSISRVASHPLRHALLSANIIWIVTTALTKISVLVHTSKDDGWLTAMVSAFGYLRNCLESTEGFTWIAQSVGAGLLQAICDCSPRFDGLDPEDYNMIREIVGEILPRYLVFRSVIEGVDSALNKIERGPQKKRVEKSIIWPEWKKFADLAHERVLVLSQVDAFKGHSTTCDNVKAHGLYISYATGSMLTPQRSSVKRNAKLLLGRRATTKLRANSSKGNVWGRAAPVSKRDYQFLHYFSMFDARMHLHELRRIAQRDFPNTPLTSLVVSIDHTTLPATYALKDLHTYQIGPHPMGTMNAEARNEALIEKVQQNPDRFTLVEMEVPAGQGSHMVLALATGAFWGKEGVDDEEFDHPVASLGRMGGTYSREVALKRIVARLRKLMRDDPLMRGLFDEEEGQ</sequence>
<dbReference type="HOGENOM" id="CLU_027660_0_0_1"/>
<dbReference type="OMA" id="DYQFLHY"/>
<dbReference type="Proteomes" id="UP000029665">
    <property type="component" value="Unassembled WGS sequence"/>
</dbReference>
<proteinExistence type="predicted"/>
<dbReference type="EMBL" id="CCBP010000044">
    <property type="protein sequence ID" value="CDO69474.1"/>
    <property type="molecule type" value="Genomic_DNA"/>
</dbReference>
<evidence type="ECO:0000313" key="1">
    <source>
        <dbReference type="EMBL" id="CDO69474.1"/>
    </source>
</evidence>
<name>A0A060SB12_PYCCI</name>
<organism evidence="1 2">
    <name type="scientific">Pycnoporus cinnabarinus</name>
    <name type="common">Cinnabar-red polypore</name>
    <name type="synonym">Trametes cinnabarina</name>
    <dbReference type="NCBI Taxonomy" id="5643"/>
    <lineage>
        <taxon>Eukaryota</taxon>
        <taxon>Fungi</taxon>
        <taxon>Dikarya</taxon>
        <taxon>Basidiomycota</taxon>
        <taxon>Agaricomycotina</taxon>
        <taxon>Agaricomycetes</taxon>
        <taxon>Polyporales</taxon>
        <taxon>Polyporaceae</taxon>
        <taxon>Trametes</taxon>
    </lineage>
</organism>
<dbReference type="AlphaFoldDB" id="A0A060SB12"/>
<protein>
    <submittedName>
        <fullName evidence="1">Uncharacterized protein</fullName>
    </submittedName>
</protein>
<dbReference type="OrthoDB" id="2786161at2759"/>
<evidence type="ECO:0000313" key="2">
    <source>
        <dbReference type="Proteomes" id="UP000029665"/>
    </source>
</evidence>
<reference evidence="1" key="1">
    <citation type="submission" date="2014-01" db="EMBL/GenBank/DDBJ databases">
        <title>The genome of the white-rot fungus Pycnoporus cinnabarinus: a basidiomycete model with a versatile arsenal for lignocellulosic biomass breakdown.</title>
        <authorList>
            <person name="Levasseur A."/>
            <person name="Lomascolo A."/>
            <person name="Ruiz-Duenas F.J."/>
            <person name="Uzan E."/>
            <person name="Piumi F."/>
            <person name="Kues U."/>
            <person name="Ram A.F.J."/>
            <person name="Murat C."/>
            <person name="Haon M."/>
            <person name="Benoit I."/>
            <person name="Arfi Y."/>
            <person name="Chevret D."/>
            <person name="Drula E."/>
            <person name="Kwon M.J."/>
            <person name="Gouret P."/>
            <person name="Lesage-Meessen L."/>
            <person name="Lombard V."/>
            <person name="Mariette J."/>
            <person name="Noirot C."/>
            <person name="Park J."/>
            <person name="Patyshakuliyeva A."/>
            <person name="Wieneger R.A.B."/>
            <person name="Wosten H.A.B."/>
            <person name="Martin F."/>
            <person name="Coutinho P.M."/>
            <person name="de Vries R."/>
            <person name="Martinez A.T."/>
            <person name="Klopp C."/>
            <person name="Pontarotti P."/>
            <person name="Henrissat B."/>
            <person name="Record E."/>
        </authorList>
    </citation>
    <scope>NUCLEOTIDE SEQUENCE [LARGE SCALE GENOMIC DNA]</scope>
    <source>
        <strain evidence="1">BRFM137</strain>
    </source>
</reference>
<comment type="caution">
    <text evidence="1">The sequence shown here is derived from an EMBL/GenBank/DDBJ whole genome shotgun (WGS) entry which is preliminary data.</text>
</comment>
<dbReference type="STRING" id="5643.A0A060SB12"/>